<dbReference type="EC" id="2.1.1.264" evidence="5"/>
<dbReference type="InterPro" id="IPR013780">
    <property type="entry name" value="Glyco_hydro_b"/>
</dbReference>
<dbReference type="AlphaFoldDB" id="A0A644Z6H2"/>
<organism evidence="5">
    <name type="scientific">bioreactor metagenome</name>
    <dbReference type="NCBI Taxonomy" id="1076179"/>
    <lineage>
        <taxon>unclassified sequences</taxon>
        <taxon>metagenomes</taxon>
        <taxon>ecological metagenomes</taxon>
    </lineage>
</organism>
<dbReference type="GO" id="GO:0032259">
    <property type="term" value="P:methylation"/>
    <property type="evidence" value="ECO:0007669"/>
    <property type="project" value="UniProtKB-KW"/>
</dbReference>
<dbReference type="InterPro" id="IPR019614">
    <property type="entry name" value="SAM-dep_methyl-trfase"/>
</dbReference>
<feature type="domain" description="S-adenosylmethionine-dependent methyltransferase" evidence="4">
    <location>
        <begin position="59"/>
        <end position="218"/>
    </location>
</feature>
<dbReference type="PANTHER" id="PTHR43042:SF2">
    <property type="entry name" value="SAM-DEPENDENT METHYLTRANSFERASE"/>
    <property type="match status" value="1"/>
</dbReference>
<keyword evidence="1 5" id="KW-0489">Methyltransferase</keyword>
<dbReference type="PANTHER" id="PTHR43042">
    <property type="entry name" value="SAM-DEPENDENT METHYLTRANSFERASE"/>
    <property type="match status" value="1"/>
</dbReference>
<evidence type="ECO:0000313" key="5">
    <source>
        <dbReference type="EMBL" id="MPM35888.1"/>
    </source>
</evidence>
<dbReference type="InterPro" id="IPR029063">
    <property type="entry name" value="SAM-dependent_MTases_sf"/>
</dbReference>
<keyword evidence="3" id="KW-0949">S-adenosyl-L-methionine</keyword>
<gene>
    <name evidence="5" type="primary">rlmL_20</name>
    <name evidence="5" type="ORF">SDC9_82482</name>
</gene>
<evidence type="ECO:0000259" key="4">
    <source>
        <dbReference type="Pfam" id="PF10672"/>
    </source>
</evidence>
<evidence type="ECO:0000256" key="3">
    <source>
        <dbReference type="ARBA" id="ARBA00022691"/>
    </source>
</evidence>
<keyword evidence="2 5" id="KW-0808">Transferase</keyword>
<protein>
    <submittedName>
        <fullName evidence="5">Ribosomal RNA large subunit methyltransferase K/L</fullName>
        <ecNumber evidence="5">2.1.1.264</ecNumber>
    </submittedName>
</protein>
<dbReference type="SUPFAM" id="SSF53335">
    <property type="entry name" value="S-adenosyl-L-methionine-dependent methyltransferases"/>
    <property type="match status" value="1"/>
</dbReference>
<comment type="caution">
    <text evidence="5">The sequence shown here is derived from an EMBL/GenBank/DDBJ whole genome shotgun (WGS) entry which is preliminary data.</text>
</comment>
<dbReference type="Gene3D" id="3.40.50.150">
    <property type="entry name" value="Vaccinia Virus protein VP39"/>
    <property type="match status" value="1"/>
</dbReference>
<sequence>MTKLPTFQLLAAKNWTDYALLDSGNGFKLEKFAPYRVIRPEPEAVWSPALPDSEWTKAVANYKPAPEENGGHWEYKQKLPERWQMGYNGLRFWVQTTSSRHLGVFPEQSCQWDWSEQVIHAAGGQPKVLNLFGYSGIASLAAARAGASVTHLDASNKVVTWANENKKLSGLDELPIRWIVDDALKFVQREARRGAKYDGIILDPPKFGRGPKGEVWEFYKLLPTLMHACAEILTPKPLFVQLTAYAVKASAATLYYAMEEIMQGKGGSTECGEIGLLEESAGRYLSTAIYARWSSTQSPK</sequence>
<dbReference type="Pfam" id="PF10672">
    <property type="entry name" value="Methyltrans_SAM"/>
    <property type="match status" value="1"/>
</dbReference>
<evidence type="ECO:0000256" key="1">
    <source>
        <dbReference type="ARBA" id="ARBA00022603"/>
    </source>
</evidence>
<accession>A0A644Z6H2</accession>
<reference evidence="5" key="1">
    <citation type="submission" date="2019-08" db="EMBL/GenBank/DDBJ databases">
        <authorList>
            <person name="Kucharzyk K."/>
            <person name="Murdoch R.W."/>
            <person name="Higgins S."/>
            <person name="Loffler F."/>
        </authorList>
    </citation>
    <scope>NUCLEOTIDE SEQUENCE</scope>
</reference>
<dbReference type="Gene3D" id="2.60.40.1180">
    <property type="entry name" value="Golgi alpha-mannosidase II"/>
    <property type="match status" value="1"/>
</dbReference>
<name>A0A644Z6H2_9ZZZZ</name>
<dbReference type="EMBL" id="VSSQ01007428">
    <property type="protein sequence ID" value="MPM35888.1"/>
    <property type="molecule type" value="Genomic_DNA"/>
</dbReference>
<dbReference type="GO" id="GO:0008168">
    <property type="term" value="F:methyltransferase activity"/>
    <property type="evidence" value="ECO:0007669"/>
    <property type="project" value="UniProtKB-KW"/>
</dbReference>
<evidence type="ECO:0000256" key="2">
    <source>
        <dbReference type="ARBA" id="ARBA00022679"/>
    </source>
</evidence>
<proteinExistence type="predicted"/>